<dbReference type="RefSeq" id="WP_047791244.1">
    <property type="nucleotide sequence ID" value="NZ_CP011856.1"/>
</dbReference>
<keyword evidence="1" id="KW-0812">Transmembrane</keyword>
<sequence>MQQQKLVISSSLTANFLHSNNHLIQTLITNLNLGVLSDHVGLVNVSQLYNNYQSLITKMPDLAIKNLLSRMLTFDNLQQKKFLNKNIVKFLEIVKPSSNYNLTFWSLAANQANVQLNNLSYLINNVSLNDFSLTGFLGIFTDLIVLLNEYYHQVITVQDQNLIHKVYYYNDVIKYTNYFNLFYHPYKLLTPFMNVEDQSNLTTTFYSLGDVHIPNNNYFNYIEVQKNDVNNNRLVRTFLITNSFVLTRNINYGVLTGVYLVLICCLWGLTYLIFYKKDLV</sequence>
<dbReference type="EMBL" id="CP011856">
    <property type="protein sequence ID" value="AKM53993.1"/>
    <property type="molecule type" value="Genomic_DNA"/>
</dbReference>
<dbReference type="Proteomes" id="UP000035661">
    <property type="component" value="Chromosome"/>
</dbReference>
<gene>
    <name evidence="2" type="ORF">SERIO_v1c04140</name>
</gene>
<evidence type="ECO:0000313" key="2">
    <source>
        <dbReference type="EMBL" id="AKM53993.1"/>
    </source>
</evidence>
<dbReference type="AlphaFoldDB" id="A0A0H3XH89"/>
<proteinExistence type="predicted"/>
<reference evidence="2 3" key="1">
    <citation type="journal article" date="2015" name="Genome Biol. Evol.">
        <title>Found and Lost: The Fates of Horizontally Acquired Genes in Arthropod-Symbiotic Spiroplasma.</title>
        <authorList>
            <person name="Lo W.S."/>
            <person name="Gasparich G.E."/>
            <person name="Kuo C.H."/>
        </authorList>
    </citation>
    <scope>NUCLEOTIDE SEQUENCE [LARGE SCALE GENOMIC DNA]</scope>
    <source>
        <strain evidence="3">TDA-040725-5</strain>
    </source>
</reference>
<organism evidence="2 3">
    <name type="scientific">Spiroplasma eriocheiris</name>
    <dbReference type="NCBI Taxonomy" id="315358"/>
    <lineage>
        <taxon>Bacteria</taxon>
        <taxon>Bacillati</taxon>
        <taxon>Mycoplasmatota</taxon>
        <taxon>Mollicutes</taxon>
        <taxon>Entomoplasmatales</taxon>
        <taxon>Spiroplasmataceae</taxon>
        <taxon>Spiroplasma</taxon>
    </lineage>
</organism>
<protein>
    <recommendedName>
        <fullName evidence="4">Transmembrane protein</fullName>
    </recommendedName>
</protein>
<reference evidence="3" key="2">
    <citation type="submission" date="2015-06" db="EMBL/GenBank/DDBJ databases">
        <title>Complete genome sequence of Spiroplasma eriocheiris TDA-040725-5 (DSM 21848).</title>
        <authorList>
            <person name="Lo W.-S."/>
            <person name="Kuo C.-H."/>
        </authorList>
    </citation>
    <scope>NUCLEOTIDE SEQUENCE [LARGE SCALE GENOMIC DNA]</scope>
    <source>
        <strain evidence="3">TDA-040725-5</strain>
    </source>
</reference>
<name>A0A0H3XH89_9MOLU</name>
<keyword evidence="1" id="KW-1133">Transmembrane helix</keyword>
<evidence type="ECO:0000313" key="3">
    <source>
        <dbReference type="Proteomes" id="UP000035661"/>
    </source>
</evidence>
<dbReference type="KEGG" id="seri:SERIO_v1c04140"/>
<feature type="transmembrane region" description="Helical" evidence="1">
    <location>
        <begin position="252"/>
        <end position="274"/>
    </location>
</feature>
<keyword evidence="3" id="KW-1185">Reference proteome</keyword>
<keyword evidence="1" id="KW-0472">Membrane</keyword>
<dbReference type="PATRIC" id="fig|743698.3.peg.414"/>
<evidence type="ECO:0008006" key="4">
    <source>
        <dbReference type="Google" id="ProtNLM"/>
    </source>
</evidence>
<accession>A0A0H3XH89</accession>
<evidence type="ECO:0000256" key="1">
    <source>
        <dbReference type="SAM" id="Phobius"/>
    </source>
</evidence>